<evidence type="ECO:0000313" key="3">
    <source>
        <dbReference type="Proteomes" id="UP000078240"/>
    </source>
</evidence>
<feature type="compositionally biased region" description="Basic and acidic residues" evidence="1">
    <location>
        <begin position="84"/>
        <end position="93"/>
    </location>
</feature>
<protein>
    <submittedName>
        <fullName evidence="2">Uncharacterized protein</fullName>
    </submittedName>
</protein>
<dbReference type="Proteomes" id="UP000078240">
    <property type="component" value="Unassembled WGS sequence"/>
</dbReference>
<comment type="caution">
    <text evidence="2">The sequence shown here is derived from an EMBL/GenBank/DDBJ whole genome shotgun (WGS) entry which is preliminary data.</text>
</comment>
<proteinExistence type="predicted"/>
<reference evidence="2 3" key="1">
    <citation type="submission" date="2016-01" db="EMBL/GenBank/DDBJ databases">
        <title>Biosynthesis of antibiotic leucinostatins and their inhibition on Phytophthora in bio-control Purpureocillium lilacinum.</title>
        <authorList>
            <person name="Wang G."/>
            <person name="Liu Z."/>
            <person name="Lin R."/>
            <person name="Li E."/>
            <person name="Mao Z."/>
            <person name="Ling J."/>
            <person name="Yin W."/>
            <person name="Xie B."/>
        </authorList>
    </citation>
    <scope>NUCLEOTIDE SEQUENCE [LARGE SCALE GENOMIC DNA]</scope>
    <source>
        <strain evidence="2">PLBJ-1</strain>
    </source>
</reference>
<name>A0A179HBQ3_PURLI</name>
<organism evidence="2 3">
    <name type="scientific">Purpureocillium lilacinum</name>
    <name type="common">Paecilomyces lilacinus</name>
    <dbReference type="NCBI Taxonomy" id="33203"/>
    <lineage>
        <taxon>Eukaryota</taxon>
        <taxon>Fungi</taxon>
        <taxon>Dikarya</taxon>
        <taxon>Ascomycota</taxon>
        <taxon>Pezizomycotina</taxon>
        <taxon>Sordariomycetes</taxon>
        <taxon>Hypocreomycetidae</taxon>
        <taxon>Hypocreales</taxon>
        <taxon>Ophiocordycipitaceae</taxon>
        <taxon>Purpureocillium</taxon>
    </lineage>
</organism>
<feature type="region of interest" description="Disordered" evidence="1">
    <location>
        <begin position="75"/>
        <end position="125"/>
    </location>
</feature>
<accession>A0A179HBQ3</accession>
<evidence type="ECO:0000313" key="2">
    <source>
        <dbReference type="EMBL" id="OAQ87068.1"/>
    </source>
</evidence>
<evidence type="ECO:0000256" key="1">
    <source>
        <dbReference type="SAM" id="MobiDB-lite"/>
    </source>
</evidence>
<dbReference type="EMBL" id="LSBH01000001">
    <property type="protein sequence ID" value="OAQ87068.1"/>
    <property type="molecule type" value="Genomic_DNA"/>
</dbReference>
<sequence length="181" mass="19859">MNGILAERDVEFRDSETGGPFKMELVERWSEESSASDGRPRVVGLVWAMRVSFSSSTVRASFKVDLSVRLTAPAAAGKRTGRPGPHDQHEEPWPARPAAHSRLLGAAGAPGRPRDPAVRGAGTDKMSERAWRSCIRHGEHTHTFVWKSSVSWSDVESAMVRGRDSKSRRRVCAGTVAKLEV</sequence>
<gene>
    <name evidence="2" type="ORF">VFPBJ_01108</name>
</gene>
<dbReference type="AlphaFoldDB" id="A0A179HBQ3"/>